<feature type="domain" description="DUF4159" evidence="2">
    <location>
        <begin position="35"/>
        <end position="234"/>
    </location>
</feature>
<feature type="chain" id="PRO_5007524615" description="DUF4159 domain-containing protein" evidence="1">
    <location>
        <begin position="20"/>
        <end position="236"/>
    </location>
</feature>
<evidence type="ECO:0000313" key="3">
    <source>
        <dbReference type="EMBL" id="GAT33817.1"/>
    </source>
</evidence>
<dbReference type="AlphaFoldDB" id="A0A146GAJ9"/>
<proteinExistence type="predicted"/>
<keyword evidence="1" id="KW-0732">Signal</keyword>
<dbReference type="Pfam" id="PF13709">
    <property type="entry name" value="DUF4159"/>
    <property type="match status" value="1"/>
</dbReference>
<evidence type="ECO:0000259" key="2">
    <source>
        <dbReference type="Pfam" id="PF13709"/>
    </source>
</evidence>
<dbReference type="InterPro" id="IPR025297">
    <property type="entry name" value="DUF4159"/>
</dbReference>
<evidence type="ECO:0000313" key="4">
    <source>
        <dbReference type="Proteomes" id="UP000076023"/>
    </source>
</evidence>
<dbReference type="STRING" id="690879.TSACC_22236"/>
<accession>A0A146GAJ9</accession>
<dbReference type="InParanoid" id="A0A146GAJ9"/>
<reference evidence="4" key="1">
    <citation type="journal article" date="2017" name="Genome Announc.">
        <title>Draft Genome Sequence of Terrimicrobium sacchariphilum NM-5T, a Facultative Anaerobic Soil Bacterium of the Class Spartobacteria.</title>
        <authorList>
            <person name="Qiu Y.L."/>
            <person name="Tourlousse D.M."/>
            <person name="Matsuura N."/>
            <person name="Ohashi A."/>
            <person name="Sekiguchi Y."/>
        </authorList>
    </citation>
    <scope>NUCLEOTIDE SEQUENCE [LARGE SCALE GENOMIC DNA]</scope>
    <source>
        <strain evidence="4">NM-5</strain>
    </source>
</reference>
<organism evidence="3 4">
    <name type="scientific">Terrimicrobium sacchariphilum</name>
    <dbReference type="NCBI Taxonomy" id="690879"/>
    <lineage>
        <taxon>Bacteria</taxon>
        <taxon>Pseudomonadati</taxon>
        <taxon>Verrucomicrobiota</taxon>
        <taxon>Terrimicrobiia</taxon>
        <taxon>Terrimicrobiales</taxon>
        <taxon>Terrimicrobiaceae</taxon>
        <taxon>Terrimicrobium</taxon>
    </lineage>
</organism>
<dbReference type="Proteomes" id="UP000076023">
    <property type="component" value="Unassembled WGS sequence"/>
</dbReference>
<feature type="signal peptide" evidence="1">
    <location>
        <begin position="1"/>
        <end position="19"/>
    </location>
</feature>
<name>A0A146GAJ9_TERSA</name>
<sequence>MSRLLTCLCLLSLGVLSSARSTDFSKMRADRVGWARLQTPSPHWKRHSGSDPVLAQFIRENTSLNMDPTWYAADVENLQDLCRYPMLFSQGIGAVDNSKARLNLAEYIHRGGFLLIDACINRNVTADPDAFLADQIRVLTAILPDCEVVPLKPDHDVFHCFFQIPGGIPPHMYCDNIYDARWARHGLYGIMLGSRMAGIISLSGLQCGWDRMISPPGLPEACMRMLVNIYAYAMLQ</sequence>
<comment type="caution">
    <text evidence="3">The sequence shown here is derived from an EMBL/GenBank/DDBJ whole genome shotgun (WGS) entry which is preliminary data.</text>
</comment>
<gene>
    <name evidence="3" type="ORF">TSACC_22236</name>
</gene>
<dbReference type="OrthoDB" id="9804083at2"/>
<evidence type="ECO:0000256" key="1">
    <source>
        <dbReference type="SAM" id="SignalP"/>
    </source>
</evidence>
<dbReference type="EMBL" id="BDCO01000002">
    <property type="protein sequence ID" value="GAT33817.1"/>
    <property type="molecule type" value="Genomic_DNA"/>
</dbReference>
<protein>
    <recommendedName>
        <fullName evidence="2">DUF4159 domain-containing protein</fullName>
    </recommendedName>
</protein>
<dbReference type="Gene3D" id="3.40.50.12140">
    <property type="entry name" value="Domain of unknown function DUF4159"/>
    <property type="match status" value="1"/>
</dbReference>
<keyword evidence="4" id="KW-1185">Reference proteome</keyword>